<dbReference type="Gene3D" id="6.10.340.10">
    <property type="match status" value="1"/>
</dbReference>
<keyword evidence="2" id="KW-1003">Cell membrane</keyword>
<dbReference type="InterPro" id="IPR033479">
    <property type="entry name" value="dCache_1"/>
</dbReference>
<evidence type="ECO:0000259" key="13">
    <source>
        <dbReference type="PROSITE" id="PS50885"/>
    </source>
</evidence>
<dbReference type="GO" id="GO:0007165">
    <property type="term" value="P:signal transduction"/>
    <property type="evidence" value="ECO:0007669"/>
    <property type="project" value="UniProtKB-KW"/>
</dbReference>
<protein>
    <submittedName>
        <fullName evidence="14">Methyl-accepting chemotaxis protein</fullName>
    </submittedName>
</protein>
<comment type="similarity">
    <text evidence="8">Belongs to the methyl-accepting chemotaxis (MCP) protein family.</text>
</comment>
<evidence type="ECO:0000313" key="14">
    <source>
        <dbReference type="EMBL" id="SFM43456.1"/>
    </source>
</evidence>
<dbReference type="CDD" id="cd18773">
    <property type="entry name" value="PDC1_HK_sensor"/>
    <property type="match status" value="1"/>
</dbReference>
<feature type="domain" description="HAMP" evidence="13">
    <location>
        <begin position="237"/>
        <end position="290"/>
    </location>
</feature>
<evidence type="ECO:0000256" key="5">
    <source>
        <dbReference type="ARBA" id="ARBA00022989"/>
    </source>
</evidence>
<sequence length="596" mass="66168">MKKFQQIKYKLPAIMILLLVIPMGVVGYIAYEKTEILEKAMIQKDDIVEMSPKYQETFEKYETFLTSLTESEELNYKKVSTSNLEDANYSHMPTVNDSKLTNYYESYLTEQAQNDEYIINLYLGTAEGALYLNNIPDSDVNLNDYDATTTDWYNQAVQSQDEVIWTQPYIDTASGKPVVTLAKAFYGDDDELIGVGAIDFDMYLIASSLRQDLVTSTLITIIVSMIVGLAIVTLIVRTINHNISTIKKEMNRLAQGDLTGEEVKVKSNDEFTELAKAMNQMKNNLYEMINKVMMATGRVMDQSGTLNQSADQVREGSEQIAATMEELSSGSESQANHASDLAGSVEQYNHKVKEVANQGYQVANESEDVMNISQGGREDLEKSVNQMRIIHQMVQDSYQKVSGLDKRTEEIDKIVIVIKEIAEQTNLLALNAAIEAARAGEAGKGFAVVADEVRKLAEQVTDSIADITGLVANIQDESGQVAESLESGFKEVEKGTEQMEKTGDTFSQINLSITDMVDRVKHMVGNLEEVNENSVEMNKSVDEIAAVSEESAAAVEETAASAEETNHSMEEVSKSANELDVLADELQKQIQKFKIL</sequence>
<gene>
    <name evidence="14" type="ORF">SAMN04487943_11821</name>
</gene>
<dbReference type="Pfam" id="PF00015">
    <property type="entry name" value="MCPsignal"/>
    <property type="match status" value="1"/>
</dbReference>
<name>A0A1I4QUS2_9BACI</name>
<dbReference type="Gene3D" id="3.30.450.20">
    <property type="entry name" value="PAS domain"/>
    <property type="match status" value="1"/>
</dbReference>
<dbReference type="Pfam" id="PF02743">
    <property type="entry name" value="dCache_1"/>
    <property type="match status" value="1"/>
</dbReference>
<evidence type="ECO:0000256" key="11">
    <source>
        <dbReference type="SAM" id="Phobius"/>
    </source>
</evidence>
<feature type="coiled-coil region" evidence="10">
    <location>
        <begin position="552"/>
        <end position="596"/>
    </location>
</feature>
<evidence type="ECO:0000256" key="9">
    <source>
        <dbReference type="PROSITE-ProRule" id="PRU00284"/>
    </source>
</evidence>
<evidence type="ECO:0000256" key="10">
    <source>
        <dbReference type="SAM" id="Coils"/>
    </source>
</evidence>
<dbReference type="RefSeq" id="WP_091486268.1">
    <property type="nucleotide sequence ID" value="NZ_FOTR01000018.1"/>
</dbReference>
<dbReference type="Pfam" id="PF00672">
    <property type="entry name" value="HAMP"/>
    <property type="match status" value="1"/>
</dbReference>
<dbReference type="GO" id="GO:0005886">
    <property type="term" value="C:plasma membrane"/>
    <property type="evidence" value="ECO:0007669"/>
    <property type="project" value="UniProtKB-SubCell"/>
</dbReference>
<dbReference type="FunFam" id="1.10.287.950:FF:000001">
    <property type="entry name" value="Methyl-accepting chemotaxis sensory transducer"/>
    <property type="match status" value="1"/>
</dbReference>
<feature type="transmembrane region" description="Helical" evidence="11">
    <location>
        <begin position="218"/>
        <end position="240"/>
    </location>
</feature>
<dbReference type="GO" id="GO:0006935">
    <property type="term" value="P:chemotaxis"/>
    <property type="evidence" value="ECO:0007669"/>
    <property type="project" value="UniProtKB-KW"/>
</dbReference>
<keyword evidence="3" id="KW-0145">Chemotaxis</keyword>
<keyword evidence="4 11" id="KW-0812">Transmembrane</keyword>
<dbReference type="CDD" id="cd06225">
    <property type="entry name" value="HAMP"/>
    <property type="match status" value="1"/>
</dbReference>
<dbReference type="PROSITE" id="PS50885">
    <property type="entry name" value="HAMP"/>
    <property type="match status" value="1"/>
</dbReference>
<evidence type="ECO:0000256" key="8">
    <source>
        <dbReference type="ARBA" id="ARBA00029447"/>
    </source>
</evidence>
<dbReference type="AlphaFoldDB" id="A0A1I4QUS2"/>
<evidence type="ECO:0000256" key="4">
    <source>
        <dbReference type="ARBA" id="ARBA00022692"/>
    </source>
</evidence>
<dbReference type="PANTHER" id="PTHR32089:SF112">
    <property type="entry name" value="LYSOZYME-LIKE PROTEIN-RELATED"/>
    <property type="match status" value="1"/>
</dbReference>
<keyword evidence="6 11" id="KW-0472">Membrane</keyword>
<dbReference type="EMBL" id="FOTR01000018">
    <property type="protein sequence ID" value="SFM43456.1"/>
    <property type="molecule type" value="Genomic_DNA"/>
</dbReference>
<dbReference type="CDD" id="cd11386">
    <property type="entry name" value="MCP_signal"/>
    <property type="match status" value="1"/>
</dbReference>
<accession>A0A1I4QUS2</accession>
<dbReference type="SUPFAM" id="SSF58104">
    <property type="entry name" value="Methyl-accepting chemotaxis protein (MCP) signaling domain"/>
    <property type="match status" value="1"/>
</dbReference>
<dbReference type="Gene3D" id="1.10.287.950">
    <property type="entry name" value="Methyl-accepting chemotaxis protein"/>
    <property type="match status" value="1"/>
</dbReference>
<evidence type="ECO:0000256" key="7">
    <source>
        <dbReference type="ARBA" id="ARBA00023224"/>
    </source>
</evidence>
<dbReference type="SUPFAM" id="SSF103190">
    <property type="entry name" value="Sensory domain-like"/>
    <property type="match status" value="1"/>
</dbReference>
<dbReference type="InterPro" id="IPR003660">
    <property type="entry name" value="HAMP_dom"/>
</dbReference>
<evidence type="ECO:0000313" key="15">
    <source>
        <dbReference type="Proteomes" id="UP000198565"/>
    </source>
</evidence>
<dbReference type="SMART" id="SM00304">
    <property type="entry name" value="HAMP"/>
    <property type="match status" value="1"/>
</dbReference>
<evidence type="ECO:0000259" key="12">
    <source>
        <dbReference type="PROSITE" id="PS50111"/>
    </source>
</evidence>
<dbReference type="InterPro" id="IPR004089">
    <property type="entry name" value="MCPsignal_dom"/>
</dbReference>
<evidence type="ECO:0000256" key="2">
    <source>
        <dbReference type="ARBA" id="ARBA00022475"/>
    </source>
</evidence>
<dbReference type="STRING" id="334253.SAMN04487943_11821"/>
<keyword evidence="10" id="KW-0175">Coiled coil</keyword>
<reference evidence="15" key="1">
    <citation type="submission" date="2016-10" db="EMBL/GenBank/DDBJ databases">
        <authorList>
            <person name="Varghese N."/>
            <person name="Submissions S."/>
        </authorList>
    </citation>
    <scope>NUCLEOTIDE SEQUENCE [LARGE SCALE GENOMIC DNA]</scope>
    <source>
        <strain evidence="15">CGMCC 1.4250</strain>
    </source>
</reference>
<feature type="transmembrane region" description="Helical" evidence="11">
    <location>
        <begin position="12"/>
        <end position="31"/>
    </location>
</feature>
<evidence type="ECO:0000256" key="6">
    <source>
        <dbReference type="ARBA" id="ARBA00023136"/>
    </source>
</evidence>
<keyword evidence="7 9" id="KW-0807">Transducer</keyword>
<dbReference type="OrthoDB" id="9760371at2"/>
<dbReference type="SMART" id="SM00283">
    <property type="entry name" value="MA"/>
    <property type="match status" value="1"/>
</dbReference>
<comment type="subcellular location">
    <subcellularLocation>
        <location evidence="1">Cell membrane</location>
        <topology evidence="1">Multi-pass membrane protein</topology>
    </subcellularLocation>
</comment>
<organism evidence="14 15">
    <name type="scientific">Gracilibacillus orientalis</name>
    <dbReference type="NCBI Taxonomy" id="334253"/>
    <lineage>
        <taxon>Bacteria</taxon>
        <taxon>Bacillati</taxon>
        <taxon>Bacillota</taxon>
        <taxon>Bacilli</taxon>
        <taxon>Bacillales</taxon>
        <taxon>Bacillaceae</taxon>
        <taxon>Gracilibacillus</taxon>
    </lineage>
</organism>
<keyword evidence="15" id="KW-1185">Reference proteome</keyword>
<feature type="domain" description="Methyl-accepting transducer" evidence="12">
    <location>
        <begin position="309"/>
        <end position="559"/>
    </location>
</feature>
<proteinExistence type="inferred from homology"/>
<evidence type="ECO:0000256" key="1">
    <source>
        <dbReference type="ARBA" id="ARBA00004651"/>
    </source>
</evidence>
<keyword evidence="5 11" id="KW-1133">Transmembrane helix</keyword>
<dbReference type="InterPro" id="IPR029151">
    <property type="entry name" value="Sensor-like_sf"/>
</dbReference>
<dbReference type="PANTHER" id="PTHR32089">
    <property type="entry name" value="METHYL-ACCEPTING CHEMOTAXIS PROTEIN MCPB"/>
    <property type="match status" value="1"/>
</dbReference>
<dbReference type="Proteomes" id="UP000198565">
    <property type="component" value="Unassembled WGS sequence"/>
</dbReference>
<evidence type="ECO:0000256" key="3">
    <source>
        <dbReference type="ARBA" id="ARBA00022500"/>
    </source>
</evidence>
<dbReference type="PROSITE" id="PS50111">
    <property type="entry name" value="CHEMOTAXIS_TRANSDUC_2"/>
    <property type="match status" value="1"/>
</dbReference>